<evidence type="ECO:0000256" key="5">
    <source>
        <dbReference type="SAM" id="SignalP"/>
    </source>
</evidence>
<evidence type="ECO:0000313" key="8">
    <source>
        <dbReference type="EMBL" id="MBK1876830.1"/>
    </source>
</evidence>
<comment type="similarity">
    <text evidence="4">Belongs to the TonB-dependent receptor family.</text>
</comment>
<dbReference type="InterPro" id="IPR000531">
    <property type="entry name" value="Beta-barrel_TonB"/>
</dbReference>
<dbReference type="Pfam" id="PF13620">
    <property type="entry name" value="CarboxypepD_reg"/>
    <property type="match status" value="1"/>
</dbReference>
<evidence type="ECO:0000256" key="2">
    <source>
        <dbReference type="ARBA" id="ARBA00023136"/>
    </source>
</evidence>
<protein>
    <submittedName>
        <fullName evidence="8">TonB-dependent receptor</fullName>
    </submittedName>
</protein>
<feature type="signal peptide" evidence="5">
    <location>
        <begin position="1"/>
        <end position="33"/>
    </location>
</feature>
<dbReference type="Pfam" id="PF00593">
    <property type="entry name" value="TonB_dep_Rec_b-barrel"/>
    <property type="match status" value="1"/>
</dbReference>
<dbReference type="PANTHER" id="PTHR40980:SF5">
    <property type="entry name" value="TONB-DEPENDENT RECEPTOR"/>
    <property type="match status" value="1"/>
</dbReference>
<dbReference type="InterPro" id="IPR036942">
    <property type="entry name" value="Beta-barrel_TonB_sf"/>
</dbReference>
<keyword evidence="9" id="KW-1185">Reference proteome</keyword>
<evidence type="ECO:0000313" key="9">
    <source>
        <dbReference type="Proteomes" id="UP000617628"/>
    </source>
</evidence>
<evidence type="ECO:0000259" key="6">
    <source>
        <dbReference type="Pfam" id="PF00593"/>
    </source>
</evidence>
<accession>A0A934VQF1</accession>
<feature type="domain" description="TonB-dependent receptor-like beta-barrel" evidence="6">
    <location>
        <begin position="566"/>
        <end position="920"/>
    </location>
</feature>
<sequence length="956" mass="104615">MVNTTRNTKSYWGLAKLSIVAVAVALFAAHASAQDANGIISGSVVDAEFGGGVSDVRITLVGTEISAVTDKDGRFLMGDVPEGEYTLHASAMFYKLSRIEELEVEAGNIARVDVPIYGDNSDIVELDGFTVKAKILQGSNLALLSERQQSSSISDAIGAETFSRLGIGDAAGALGKVPGVSISDGKYMVARGLSDRYNNTTMNGATVPSSDPDKRAVQLDQFPSSIIESISTVKTFTPDKAGSFTGAYVDIKTKSVPDAFFLTLSAGVSYNENANLSDILLNSGASGDWKGKDDGSRAVPEIASRLDEIEGSIRFLEPEDAALLSDISSSFSPDMEPETKSAPLSHGVSLSFGNRFELGKGNDPATLGVVGSISNKRGFSYYDDGVVGRYEFNPDGFVGDASFTEEKGVESNEWGAILNVALRPNANHEIGINSSYSRSGEDEAISRFGSRQASGSALFRVKNLHYTERTLSVVQLYGEHKFESLKGARVEWFHSESTSTQDEPDFRLFYDEIPKEGLPVYKGNFPAPRRYWRDLEEDTADSKIDFILPIGRNSNEIKFGLQKTETEREFEESVFNYDDNARGFSADYVYDGNISEFLSDDVIGLNPETGAVQRYIEVSSSAVPEYSGEQTIDSYYFMGDFRLAEKWRLIAGARNENTELAVQSVSANGTPNENDGSIDDDLWLPALNVVYELNSDSNLRFAATKTLARPNFRELSPFGSFDNIGGETFVGNPDLMISEIENFDLRWDLFGEGDNVVAVTAFMKDISNPIELNFVDGELTYVNVDTADVHGLEFEARKSFDFFGGDTSVFTFGGNVSYVKSEVARSADEISQKEAGGVVVDPVRELQGQSEFVGNIDASYQHFKKGTTMSLAYNYTGERLYSVSLGALPDVYEEPSGQLDFILSQRLGDKLSMKFALKNLLDDSSKKFLSYEGDEVIYFEYKKGITTSLSFSYKFY</sequence>
<organism evidence="8 9">
    <name type="scientific">Pelagicoccus mobilis</name>
    <dbReference type="NCBI Taxonomy" id="415221"/>
    <lineage>
        <taxon>Bacteria</taxon>
        <taxon>Pseudomonadati</taxon>
        <taxon>Verrucomicrobiota</taxon>
        <taxon>Opitutia</taxon>
        <taxon>Puniceicoccales</taxon>
        <taxon>Pelagicoccaceae</taxon>
        <taxon>Pelagicoccus</taxon>
    </lineage>
</organism>
<name>A0A934VQF1_9BACT</name>
<reference evidence="8" key="1">
    <citation type="submission" date="2021-01" db="EMBL/GenBank/DDBJ databases">
        <title>Modified the classification status of verrucomicrobia.</title>
        <authorList>
            <person name="Feng X."/>
        </authorList>
    </citation>
    <scope>NUCLEOTIDE SEQUENCE</scope>
    <source>
        <strain evidence="8">KCTC 13126</strain>
    </source>
</reference>
<proteinExistence type="inferred from homology"/>
<keyword evidence="3" id="KW-0998">Cell outer membrane</keyword>
<comment type="subcellular location">
    <subcellularLocation>
        <location evidence="1 4">Cell outer membrane</location>
    </subcellularLocation>
</comment>
<dbReference type="Proteomes" id="UP000617628">
    <property type="component" value="Unassembled WGS sequence"/>
</dbReference>
<gene>
    <name evidence="8" type="ORF">JIN87_08125</name>
</gene>
<dbReference type="SUPFAM" id="SSF56935">
    <property type="entry name" value="Porins"/>
    <property type="match status" value="1"/>
</dbReference>
<dbReference type="InterPro" id="IPR013784">
    <property type="entry name" value="Carb-bd-like_fold"/>
</dbReference>
<feature type="chain" id="PRO_5037749435" evidence="5">
    <location>
        <begin position="34"/>
        <end position="956"/>
    </location>
</feature>
<dbReference type="Gene3D" id="2.170.130.10">
    <property type="entry name" value="TonB-dependent receptor, plug domain"/>
    <property type="match status" value="1"/>
</dbReference>
<evidence type="ECO:0000256" key="3">
    <source>
        <dbReference type="ARBA" id="ARBA00023237"/>
    </source>
</evidence>
<dbReference type="InterPro" id="IPR037066">
    <property type="entry name" value="Plug_dom_sf"/>
</dbReference>
<dbReference type="RefSeq" id="WP_200355044.1">
    <property type="nucleotide sequence ID" value="NZ_JAENIL010000012.1"/>
</dbReference>
<dbReference type="Gene3D" id="2.40.170.20">
    <property type="entry name" value="TonB-dependent receptor, beta-barrel domain"/>
    <property type="match status" value="1"/>
</dbReference>
<comment type="caution">
    <text evidence="8">The sequence shown here is derived from an EMBL/GenBank/DDBJ whole genome shotgun (WGS) entry which is preliminary data.</text>
</comment>
<evidence type="ECO:0000256" key="4">
    <source>
        <dbReference type="RuleBase" id="RU003357"/>
    </source>
</evidence>
<dbReference type="GO" id="GO:0030246">
    <property type="term" value="F:carbohydrate binding"/>
    <property type="evidence" value="ECO:0007669"/>
    <property type="project" value="InterPro"/>
</dbReference>
<evidence type="ECO:0000256" key="1">
    <source>
        <dbReference type="ARBA" id="ARBA00004442"/>
    </source>
</evidence>
<dbReference type="InterPro" id="IPR012910">
    <property type="entry name" value="Plug_dom"/>
</dbReference>
<keyword evidence="4" id="KW-0798">TonB box</keyword>
<evidence type="ECO:0000259" key="7">
    <source>
        <dbReference type="Pfam" id="PF07715"/>
    </source>
</evidence>
<keyword evidence="2 4" id="KW-0472">Membrane</keyword>
<dbReference type="Pfam" id="PF07715">
    <property type="entry name" value="Plug"/>
    <property type="match status" value="1"/>
</dbReference>
<keyword evidence="8" id="KW-0675">Receptor</keyword>
<dbReference type="GO" id="GO:0009279">
    <property type="term" value="C:cell outer membrane"/>
    <property type="evidence" value="ECO:0007669"/>
    <property type="project" value="UniProtKB-SubCell"/>
</dbReference>
<keyword evidence="5" id="KW-0732">Signal</keyword>
<feature type="domain" description="TonB-dependent receptor plug" evidence="7">
    <location>
        <begin position="149"/>
        <end position="235"/>
    </location>
</feature>
<dbReference type="SUPFAM" id="SSF49452">
    <property type="entry name" value="Starch-binding domain-like"/>
    <property type="match status" value="1"/>
</dbReference>
<dbReference type="AlphaFoldDB" id="A0A934VQF1"/>
<dbReference type="Gene3D" id="2.60.40.1120">
    <property type="entry name" value="Carboxypeptidase-like, regulatory domain"/>
    <property type="match status" value="1"/>
</dbReference>
<dbReference type="EMBL" id="JAENIL010000012">
    <property type="protein sequence ID" value="MBK1876830.1"/>
    <property type="molecule type" value="Genomic_DNA"/>
</dbReference>
<dbReference type="PANTHER" id="PTHR40980">
    <property type="entry name" value="PLUG DOMAIN-CONTAINING PROTEIN"/>
    <property type="match status" value="1"/>
</dbReference>